<reference evidence="1 2" key="1">
    <citation type="submission" date="2021-06" db="EMBL/GenBank/DDBJ databases">
        <title>A haploid diamondback moth (Plutella xylostella L.) genome assembly resolves 31 chromosomes and identifies a diamide resistance mutation.</title>
        <authorList>
            <person name="Ward C.M."/>
            <person name="Perry K.D."/>
            <person name="Baker G."/>
            <person name="Powis K."/>
            <person name="Heckel D.G."/>
            <person name="Baxter S.W."/>
        </authorList>
    </citation>
    <scope>NUCLEOTIDE SEQUENCE [LARGE SCALE GENOMIC DNA]</scope>
    <source>
        <strain evidence="1 2">LV</strain>
        <tissue evidence="1">Single pupa</tissue>
    </source>
</reference>
<gene>
    <name evidence="1" type="ORF">JYU34_022182</name>
</gene>
<dbReference type="Proteomes" id="UP000823941">
    <property type="component" value="Chromosome 31"/>
</dbReference>
<dbReference type="EMBL" id="JAHIBW010000031">
    <property type="protein sequence ID" value="KAG7295212.1"/>
    <property type="molecule type" value="Genomic_DNA"/>
</dbReference>
<proteinExistence type="predicted"/>
<comment type="caution">
    <text evidence="1">The sequence shown here is derived from an EMBL/GenBank/DDBJ whole genome shotgun (WGS) entry which is preliminary data.</text>
</comment>
<organism evidence="1 2">
    <name type="scientific">Plutella xylostella</name>
    <name type="common">Diamondback moth</name>
    <name type="synonym">Plutella maculipennis</name>
    <dbReference type="NCBI Taxonomy" id="51655"/>
    <lineage>
        <taxon>Eukaryota</taxon>
        <taxon>Metazoa</taxon>
        <taxon>Ecdysozoa</taxon>
        <taxon>Arthropoda</taxon>
        <taxon>Hexapoda</taxon>
        <taxon>Insecta</taxon>
        <taxon>Pterygota</taxon>
        <taxon>Neoptera</taxon>
        <taxon>Endopterygota</taxon>
        <taxon>Lepidoptera</taxon>
        <taxon>Glossata</taxon>
        <taxon>Ditrysia</taxon>
        <taxon>Yponomeutoidea</taxon>
        <taxon>Plutellidae</taxon>
        <taxon>Plutella</taxon>
    </lineage>
</organism>
<name>A0ABQ7PQE5_PLUXY</name>
<protein>
    <submittedName>
        <fullName evidence="1">Uncharacterized protein</fullName>
    </submittedName>
</protein>
<sequence length="272" mass="30631">MDNVNTDSDLVEDYNHDHVLLDHDYNESEPVQSVNMELEDLENGPRAEKRSRALDQEEVWTTVQRNKKLLARSISEAGNTTIPEEIIEVSITSKEKLPKRIGLARLLKPENIKDVARVRRHAAAASPAAREGFVVFTRSAGSRPKTVVRSSVLVEIPKIDRGPLDQKNVIGKVLEKRNENHKIGTSVEILKDWMPRNAIQLSNMTFNDPVPNESLSLREICQKLSRFGGQGYLKCSCKKTNIQCSTNRCACKKHAVLCNSRCHYSSTCPNKN</sequence>
<accession>A0ABQ7PQE5</accession>
<keyword evidence="2" id="KW-1185">Reference proteome</keyword>
<evidence type="ECO:0000313" key="1">
    <source>
        <dbReference type="EMBL" id="KAG7295212.1"/>
    </source>
</evidence>
<evidence type="ECO:0000313" key="2">
    <source>
        <dbReference type="Proteomes" id="UP000823941"/>
    </source>
</evidence>